<feature type="signal peptide" evidence="1">
    <location>
        <begin position="1"/>
        <end position="34"/>
    </location>
</feature>
<dbReference type="Proteomes" id="UP000050345">
    <property type="component" value="Unassembled WGS sequence"/>
</dbReference>
<evidence type="ECO:0000256" key="1">
    <source>
        <dbReference type="SAM" id="SignalP"/>
    </source>
</evidence>
<evidence type="ECO:0000313" key="2">
    <source>
        <dbReference type="EMBL" id="KPX11788.1"/>
    </source>
</evidence>
<feature type="chain" id="PRO_5040886011" description="Lipoprotein" evidence="1">
    <location>
        <begin position="35"/>
        <end position="64"/>
    </location>
</feature>
<organism evidence="2 3">
    <name type="scientific">Pseudomonas syringae pv. daphniphylli</name>
    <dbReference type="NCBI Taxonomy" id="264455"/>
    <lineage>
        <taxon>Bacteria</taxon>
        <taxon>Pseudomonadati</taxon>
        <taxon>Pseudomonadota</taxon>
        <taxon>Gammaproteobacteria</taxon>
        <taxon>Pseudomonadales</taxon>
        <taxon>Pseudomonadaceae</taxon>
        <taxon>Pseudomonas</taxon>
        <taxon>Pseudomonas syringae</taxon>
    </lineage>
</organism>
<evidence type="ECO:0000313" key="3">
    <source>
        <dbReference type="Proteomes" id="UP000050345"/>
    </source>
</evidence>
<accession>A0A9X0H3G2</accession>
<dbReference type="EMBL" id="LJQF01000204">
    <property type="protein sequence ID" value="KPX11788.1"/>
    <property type="molecule type" value="Genomic_DNA"/>
</dbReference>
<keyword evidence="1" id="KW-0732">Signal</keyword>
<gene>
    <name evidence="2" type="ORF">ALO73_03306</name>
</gene>
<comment type="caution">
    <text evidence="2">The sequence shown here is derived from an EMBL/GenBank/DDBJ whole genome shotgun (WGS) entry which is preliminary data.</text>
</comment>
<evidence type="ECO:0008006" key="4">
    <source>
        <dbReference type="Google" id="ProtNLM"/>
    </source>
</evidence>
<sequence>MNEIVIMKKKSFISLKSALFACIAVFGLCNMAFAEPNIGDYRPPCDPLSAAGKCASSGAGKTGA</sequence>
<reference evidence="2 3" key="1">
    <citation type="submission" date="2015-09" db="EMBL/GenBank/DDBJ databases">
        <title>Genome announcement of multiple Pseudomonas syringae strains.</title>
        <authorList>
            <person name="Thakur S."/>
            <person name="Wang P.W."/>
            <person name="Gong Y."/>
            <person name="Weir B.S."/>
            <person name="Guttman D.S."/>
        </authorList>
    </citation>
    <scope>NUCLEOTIDE SEQUENCE [LARGE SCALE GENOMIC DNA]</scope>
    <source>
        <strain evidence="2 3">ICMP9757</strain>
    </source>
</reference>
<protein>
    <recommendedName>
        <fullName evidence="4">Lipoprotein</fullName>
    </recommendedName>
</protein>
<name>A0A9X0H3G2_PSESX</name>
<proteinExistence type="predicted"/>
<dbReference type="AlphaFoldDB" id="A0A9X0H3G2"/>